<dbReference type="InterPro" id="IPR029036">
    <property type="entry name" value="P5CR_dimer"/>
</dbReference>
<dbReference type="PROSITE" id="PS00521">
    <property type="entry name" value="P5CR"/>
    <property type="match status" value="1"/>
</dbReference>
<dbReference type="PANTHER" id="PTHR11645">
    <property type="entry name" value="PYRROLINE-5-CARBOXYLATE REDUCTASE"/>
    <property type="match status" value="1"/>
</dbReference>
<comment type="pathway">
    <text evidence="4 6">Amino-acid biosynthesis; L-proline biosynthesis; L-proline from L-glutamate 5-semialdehyde: step 1/1.</text>
</comment>
<dbReference type="InterPro" id="IPR028939">
    <property type="entry name" value="P5C_Rdtase_cat_N"/>
</dbReference>
<dbReference type="SUPFAM" id="SSF51735">
    <property type="entry name" value="NAD(P)-binding Rossmann-fold domains"/>
    <property type="match status" value="1"/>
</dbReference>
<keyword evidence="4 6" id="KW-0028">Amino-acid biosynthesis</keyword>
<protein>
    <recommendedName>
        <fullName evidence="4 5">Pyrroline-5-carboxylate reductase</fullName>
        <shortName evidence="4">P5C reductase</shortName>
        <shortName evidence="4">P5CR</shortName>
        <ecNumber evidence="4 5">1.5.1.2</ecNumber>
    </recommendedName>
    <alternativeName>
        <fullName evidence="4">PCA reductase</fullName>
    </alternativeName>
</protein>
<keyword evidence="4" id="KW-0963">Cytoplasm</keyword>
<dbReference type="PANTHER" id="PTHR11645:SF0">
    <property type="entry name" value="PYRROLINE-5-CARBOXYLATE REDUCTASE 3"/>
    <property type="match status" value="1"/>
</dbReference>
<dbReference type="Gene3D" id="1.10.3730.10">
    <property type="entry name" value="ProC C-terminal domain-like"/>
    <property type="match status" value="1"/>
</dbReference>
<dbReference type="PIRSF" id="PIRSF000193">
    <property type="entry name" value="Pyrrol-5-carb_rd"/>
    <property type="match status" value="1"/>
</dbReference>
<accession>A0ABP9UY17</accession>
<dbReference type="RefSeq" id="WP_346187533.1">
    <property type="nucleotide sequence ID" value="NZ_BAABRL010000002.1"/>
</dbReference>
<organism evidence="9 10">
    <name type="scientific">Rubritalea halochordaticola</name>
    <dbReference type="NCBI Taxonomy" id="714537"/>
    <lineage>
        <taxon>Bacteria</taxon>
        <taxon>Pseudomonadati</taxon>
        <taxon>Verrucomicrobiota</taxon>
        <taxon>Verrucomicrobiia</taxon>
        <taxon>Verrucomicrobiales</taxon>
        <taxon>Rubritaleaceae</taxon>
        <taxon>Rubritalea</taxon>
    </lineage>
</organism>
<evidence type="ECO:0000256" key="3">
    <source>
        <dbReference type="ARBA" id="ARBA00023002"/>
    </source>
</evidence>
<comment type="caution">
    <text evidence="9">The sequence shown here is derived from an EMBL/GenBank/DDBJ whole genome shotgun (WGS) entry which is preliminary data.</text>
</comment>
<feature type="domain" description="Pyrroline-5-carboxylate reductase dimerisation" evidence="8">
    <location>
        <begin position="162"/>
        <end position="266"/>
    </location>
</feature>
<comment type="similarity">
    <text evidence="1 4 6">Belongs to the pyrroline-5-carboxylate reductase family.</text>
</comment>
<comment type="function">
    <text evidence="4">Catalyzes the reduction of 1-pyrroline-5-carboxylate (PCA) to L-proline.</text>
</comment>
<comment type="catalytic activity">
    <reaction evidence="4">
        <text>L-proline + NAD(+) = (S)-1-pyrroline-5-carboxylate + NADH + 2 H(+)</text>
        <dbReference type="Rhea" id="RHEA:14105"/>
        <dbReference type="ChEBI" id="CHEBI:15378"/>
        <dbReference type="ChEBI" id="CHEBI:17388"/>
        <dbReference type="ChEBI" id="CHEBI:57540"/>
        <dbReference type="ChEBI" id="CHEBI:57945"/>
        <dbReference type="ChEBI" id="CHEBI:60039"/>
        <dbReference type="EC" id="1.5.1.2"/>
    </reaction>
</comment>
<evidence type="ECO:0000256" key="5">
    <source>
        <dbReference type="NCBIfam" id="TIGR00112"/>
    </source>
</evidence>
<feature type="domain" description="Pyrroline-5-carboxylate reductase catalytic N-terminal" evidence="7">
    <location>
        <begin position="2"/>
        <end position="99"/>
    </location>
</feature>
<evidence type="ECO:0000259" key="8">
    <source>
        <dbReference type="Pfam" id="PF14748"/>
    </source>
</evidence>
<dbReference type="Proteomes" id="UP001424741">
    <property type="component" value="Unassembled WGS sequence"/>
</dbReference>
<dbReference type="InterPro" id="IPR008927">
    <property type="entry name" value="6-PGluconate_DH-like_C_sf"/>
</dbReference>
<dbReference type="Pfam" id="PF03807">
    <property type="entry name" value="F420_oxidored"/>
    <property type="match status" value="1"/>
</dbReference>
<sequence>MKLGLIGCGKMGRALLEGALKAGTVKAEDVYVSSRTAETRQALSDELGVNAVESNVEVVQNSNAVYLCTKPHIIPLVLVELNEEPECLNDVLLISAAAGLTLETLESPLPHGTRMVRCMPNTPSLIGKGAAAYTLGTHANDADAETTCKLLGAAGSVIEVPEKLMDAVTGVSGSGPAYVYTFIEALADGGVFEGLPRQQALELATQTVLGAASMVAETGLHPAILRDMVCSPGGTTITAVKALEDNGFRSAAINAVSASANKARELGRK</sequence>
<keyword evidence="3 4" id="KW-0560">Oxidoreductase</keyword>
<evidence type="ECO:0000259" key="7">
    <source>
        <dbReference type="Pfam" id="PF03807"/>
    </source>
</evidence>
<dbReference type="Pfam" id="PF14748">
    <property type="entry name" value="P5CR_dimer"/>
    <property type="match status" value="1"/>
</dbReference>
<dbReference type="HAMAP" id="MF_01925">
    <property type="entry name" value="P5C_reductase"/>
    <property type="match status" value="1"/>
</dbReference>
<dbReference type="Gene3D" id="3.40.50.720">
    <property type="entry name" value="NAD(P)-binding Rossmann-like Domain"/>
    <property type="match status" value="1"/>
</dbReference>
<evidence type="ECO:0000256" key="6">
    <source>
        <dbReference type="RuleBase" id="RU003903"/>
    </source>
</evidence>
<evidence type="ECO:0000256" key="1">
    <source>
        <dbReference type="ARBA" id="ARBA00005525"/>
    </source>
</evidence>
<comment type="subcellular location">
    <subcellularLocation>
        <location evidence="4">Cytoplasm</location>
    </subcellularLocation>
</comment>
<dbReference type="EC" id="1.5.1.2" evidence="4 5"/>
<evidence type="ECO:0000313" key="10">
    <source>
        <dbReference type="Proteomes" id="UP001424741"/>
    </source>
</evidence>
<evidence type="ECO:0000313" key="9">
    <source>
        <dbReference type="EMBL" id="GAA5494590.1"/>
    </source>
</evidence>
<proteinExistence type="inferred from homology"/>
<keyword evidence="10" id="KW-1185">Reference proteome</keyword>
<dbReference type="InterPro" id="IPR000304">
    <property type="entry name" value="Pyrroline-COOH_reductase"/>
</dbReference>
<name>A0ABP9UY17_9BACT</name>
<comment type="catalytic activity">
    <reaction evidence="4 6">
        <text>L-proline + NADP(+) = (S)-1-pyrroline-5-carboxylate + NADPH + 2 H(+)</text>
        <dbReference type="Rhea" id="RHEA:14109"/>
        <dbReference type="ChEBI" id="CHEBI:15378"/>
        <dbReference type="ChEBI" id="CHEBI:17388"/>
        <dbReference type="ChEBI" id="CHEBI:57783"/>
        <dbReference type="ChEBI" id="CHEBI:58349"/>
        <dbReference type="ChEBI" id="CHEBI:60039"/>
        <dbReference type="EC" id="1.5.1.2"/>
    </reaction>
</comment>
<dbReference type="SUPFAM" id="SSF48179">
    <property type="entry name" value="6-phosphogluconate dehydrogenase C-terminal domain-like"/>
    <property type="match status" value="1"/>
</dbReference>
<dbReference type="InterPro" id="IPR036291">
    <property type="entry name" value="NAD(P)-bd_dom_sf"/>
</dbReference>
<reference evidence="9 10" key="1">
    <citation type="submission" date="2024-02" db="EMBL/GenBank/DDBJ databases">
        <title>Rubritalea halochordaticola NBRC 107102.</title>
        <authorList>
            <person name="Ichikawa N."/>
            <person name="Katano-Makiyama Y."/>
            <person name="Hidaka K."/>
        </authorList>
    </citation>
    <scope>NUCLEOTIDE SEQUENCE [LARGE SCALE GENOMIC DNA]</scope>
    <source>
        <strain evidence="9 10">NBRC 107102</strain>
    </source>
</reference>
<dbReference type="NCBIfam" id="TIGR00112">
    <property type="entry name" value="proC"/>
    <property type="match status" value="1"/>
</dbReference>
<dbReference type="InterPro" id="IPR053790">
    <property type="entry name" value="P5CR-like_CS"/>
</dbReference>
<evidence type="ECO:0000256" key="4">
    <source>
        <dbReference type="HAMAP-Rule" id="MF_01925"/>
    </source>
</evidence>
<evidence type="ECO:0000256" key="2">
    <source>
        <dbReference type="ARBA" id="ARBA00022857"/>
    </source>
</evidence>
<gene>
    <name evidence="4 9" type="primary">proC</name>
    <name evidence="9" type="ORF">Rhal01_00752</name>
</gene>
<dbReference type="EMBL" id="BAABRL010000002">
    <property type="protein sequence ID" value="GAA5494590.1"/>
    <property type="molecule type" value="Genomic_DNA"/>
</dbReference>
<keyword evidence="4 6" id="KW-0641">Proline biosynthesis</keyword>
<keyword evidence="2 4" id="KW-0521">NADP</keyword>